<dbReference type="CDD" id="cd09873">
    <property type="entry name" value="PIN_Pae0151-like"/>
    <property type="match status" value="1"/>
</dbReference>
<evidence type="ECO:0000256" key="3">
    <source>
        <dbReference type="ARBA" id="ARBA00022723"/>
    </source>
</evidence>
<proteinExistence type="inferred from homology"/>
<evidence type="ECO:0000256" key="6">
    <source>
        <dbReference type="HAMAP-Rule" id="MF_00265"/>
    </source>
</evidence>
<evidence type="ECO:0000256" key="4">
    <source>
        <dbReference type="ARBA" id="ARBA00022801"/>
    </source>
</evidence>
<keyword evidence="3 6" id="KW-0479">Metal-binding</keyword>
<sequence length="142" mass="15947">MSDFVVDASVAVKWFVNETDSELADDLSSIQHRLFAPKLIVTEVANVLARKAVAGLLPADRAFGFLRSLPNYLNDVIDIDELTEPAFHNAVLLRHPIYDLIYLEAARRLDALLITADRRLVEKLASTEHARYVTLLSDWQSA</sequence>
<dbReference type="Pfam" id="PF01850">
    <property type="entry name" value="PIN"/>
    <property type="match status" value="1"/>
</dbReference>
<dbReference type="HOGENOM" id="CLU_121774_1_2_5"/>
<dbReference type="InterPro" id="IPR002716">
    <property type="entry name" value="PIN_dom"/>
</dbReference>
<dbReference type="AlphaFoldDB" id="Q212Q0"/>
<dbReference type="GO" id="GO:0000287">
    <property type="term" value="F:magnesium ion binding"/>
    <property type="evidence" value="ECO:0007669"/>
    <property type="project" value="UniProtKB-UniRule"/>
</dbReference>
<accession>Q212Q0</accession>
<protein>
    <recommendedName>
        <fullName evidence="6">Ribonuclease VapC</fullName>
        <shortName evidence="6">RNase VapC</shortName>
        <ecNumber evidence="6">3.1.-.-</ecNumber>
    </recommendedName>
    <alternativeName>
        <fullName evidence="6">Toxin VapC</fullName>
    </alternativeName>
</protein>
<dbReference type="HAMAP" id="MF_00265">
    <property type="entry name" value="VapC_Nob1"/>
    <property type="match status" value="1"/>
</dbReference>
<feature type="binding site" evidence="6">
    <location>
        <position position="99"/>
    </location>
    <ligand>
        <name>Mg(2+)</name>
        <dbReference type="ChEBI" id="CHEBI:18420"/>
    </ligand>
</feature>
<dbReference type="InterPro" id="IPR022907">
    <property type="entry name" value="VapC_family"/>
</dbReference>
<dbReference type="SUPFAM" id="SSF88723">
    <property type="entry name" value="PIN domain-like"/>
    <property type="match status" value="1"/>
</dbReference>
<dbReference type="RefSeq" id="WP_011473527.1">
    <property type="nucleotide sequence ID" value="NC_007925.1"/>
</dbReference>
<dbReference type="STRING" id="316056.RPC_3094"/>
<dbReference type="PANTHER" id="PTHR35901:SF1">
    <property type="entry name" value="EXONUCLEASE VAPC9"/>
    <property type="match status" value="1"/>
</dbReference>
<dbReference type="eggNOG" id="COG4113">
    <property type="taxonomic scope" value="Bacteria"/>
</dbReference>
<reference evidence="8" key="1">
    <citation type="submission" date="2006-03" db="EMBL/GenBank/DDBJ databases">
        <title>Complete sequence of Rhodopseudomonas palustris BisB18.</title>
        <authorList>
            <consortium name="US DOE Joint Genome Institute"/>
            <person name="Copeland A."/>
            <person name="Lucas S."/>
            <person name="Lapidus A."/>
            <person name="Barry K."/>
            <person name="Detter J.C."/>
            <person name="Glavina del Rio T."/>
            <person name="Hammon N."/>
            <person name="Israni S."/>
            <person name="Dalin E."/>
            <person name="Tice H."/>
            <person name="Pitluck S."/>
            <person name="Chain P."/>
            <person name="Malfatti S."/>
            <person name="Shin M."/>
            <person name="Vergez L."/>
            <person name="Schmutz J."/>
            <person name="Larimer F."/>
            <person name="Land M."/>
            <person name="Hauser L."/>
            <person name="Pelletier D.A."/>
            <person name="Kyrpides N."/>
            <person name="Anderson I."/>
            <person name="Oda Y."/>
            <person name="Harwood C.S."/>
            <person name="Richardson P."/>
        </authorList>
    </citation>
    <scope>NUCLEOTIDE SEQUENCE [LARGE SCALE GENOMIC DNA]</scope>
    <source>
        <strain evidence="8">BisB18</strain>
    </source>
</reference>
<dbReference type="InterPro" id="IPR029060">
    <property type="entry name" value="PIN-like_dom_sf"/>
</dbReference>
<keyword evidence="1 6" id="KW-1277">Toxin-antitoxin system</keyword>
<evidence type="ECO:0000256" key="1">
    <source>
        <dbReference type="ARBA" id="ARBA00022649"/>
    </source>
</evidence>
<dbReference type="Gene3D" id="3.40.50.1010">
    <property type="entry name" value="5'-nuclease"/>
    <property type="match status" value="1"/>
</dbReference>
<keyword evidence="5 6" id="KW-0460">Magnesium</keyword>
<gene>
    <name evidence="6" type="primary">vapC</name>
    <name evidence="8" type="ordered locus">RPC_3094</name>
</gene>
<comment type="function">
    <text evidence="6">Toxic component of a toxin-antitoxin (TA) system. An RNase.</text>
</comment>
<comment type="similarity">
    <text evidence="6">Belongs to the PINc/VapC protein family.</text>
</comment>
<dbReference type="PANTHER" id="PTHR35901">
    <property type="entry name" value="RIBONUCLEASE VAPC3"/>
    <property type="match status" value="1"/>
</dbReference>
<dbReference type="EC" id="3.1.-.-" evidence="6"/>
<name>Q212Q0_RHOPB</name>
<dbReference type="InterPro" id="IPR051619">
    <property type="entry name" value="TypeII_TA_RNase_PINc/VapC"/>
</dbReference>
<keyword evidence="2 6" id="KW-0540">Nuclease</keyword>
<evidence type="ECO:0000313" key="8">
    <source>
        <dbReference type="EMBL" id="ABD88636.1"/>
    </source>
</evidence>
<keyword evidence="6" id="KW-0800">Toxin</keyword>
<dbReference type="GO" id="GO:0090729">
    <property type="term" value="F:toxin activity"/>
    <property type="evidence" value="ECO:0007669"/>
    <property type="project" value="UniProtKB-KW"/>
</dbReference>
<evidence type="ECO:0000256" key="5">
    <source>
        <dbReference type="ARBA" id="ARBA00022842"/>
    </source>
</evidence>
<dbReference type="GO" id="GO:0016787">
    <property type="term" value="F:hydrolase activity"/>
    <property type="evidence" value="ECO:0007669"/>
    <property type="project" value="UniProtKB-KW"/>
</dbReference>
<feature type="binding site" evidence="6">
    <location>
        <position position="7"/>
    </location>
    <ligand>
        <name>Mg(2+)</name>
        <dbReference type="ChEBI" id="CHEBI:18420"/>
    </ligand>
</feature>
<dbReference type="KEGG" id="rpc:RPC_3094"/>
<organism evidence="8">
    <name type="scientific">Rhodopseudomonas palustris (strain BisB18)</name>
    <dbReference type="NCBI Taxonomy" id="316056"/>
    <lineage>
        <taxon>Bacteria</taxon>
        <taxon>Pseudomonadati</taxon>
        <taxon>Pseudomonadota</taxon>
        <taxon>Alphaproteobacteria</taxon>
        <taxon>Hyphomicrobiales</taxon>
        <taxon>Nitrobacteraceae</taxon>
        <taxon>Rhodopseudomonas</taxon>
    </lineage>
</organism>
<keyword evidence="4 6" id="KW-0378">Hydrolase</keyword>
<comment type="cofactor">
    <cofactor evidence="6">
        <name>Mg(2+)</name>
        <dbReference type="ChEBI" id="CHEBI:18420"/>
    </cofactor>
</comment>
<dbReference type="GO" id="GO:0004540">
    <property type="term" value="F:RNA nuclease activity"/>
    <property type="evidence" value="ECO:0007669"/>
    <property type="project" value="InterPro"/>
</dbReference>
<dbReference type="OrthoDB" id="1524147at2"/>
<feature type="domain" description="PIN" evidence="7">
    <location>
        <begin position="5"/>
        <end position="121"/>
    </location>
</feature>
<evidence type="ECO:0000256" key="2">
    <source>
        <dbReference type="ARBA" id="ARBA00022722"/>
    </source>
</evidence>
<dbReference type="InterPro" id="IPR044153">
    <property type="entry name" value="PIN_Pae0151-like"/>
</dbReference>
<evidence type="ECO:0000259" key="7">
    <source>
        <dbReference type="Pfam" id="PF01850"/>
    </source>
</evidence>
<dbReference type="EMBL" id="CP000301">
    <property type="protein sequence ID" value="ABD88636.1"/>
    <property type="molecule type" value="Genomic_DNA"/>
</dbReference>